<protein>
    <recommendedName>
        <fullName evidence="2">Lipoprotein</fullName>
    </recommendedName>
</protein>
<dbReference type="RefSeq" id="WP_369714968.1">
    <property type="nucleotide sequence ID" value="NZ_CP165647.1"/>
</dbReference>
<dbReference type="EMBL" id="CP165647">
    <property type="protein sequence ID" value="XDU61432.1"/>
    <property type="molecule type" value="Genomic_DNA"/>
</dbReference>
<name>A0AB39V1A8_9FUSO</name>
<sequence length="191" mass="22202">MKKTKYFIMGFIFLLFLNSCGYLQYAYEQAVVAAGGIPVTYKDDYKKNEPNAIKNPKYREKIELLLKDIANRELIQESFYSYDGKEKLLLWLPKGIVLSKNKNNEYSGNFIDEKTGYGIPLSFHYKTTCPSVALEMDYKGLKLISGSVKDNNYIYMYMYTYNVNNADIDKLIKKIKEKNGFTHNCKDGKFE</sequence>
<dbReference type="KEGG" id="lala:AB8B28_07135"/>
<gene>
    <name evidence="1" type="ORF">AB8B28_07135</name>
</gene>
<organism evidence="1">
    <name type="scientific">Leptotrichia alba</name>
    <dbReference type="NCBI Taxonomy" id="3239304"/>
    <lineage>
        <taxon>Bacteria</taxon>
        <taxon>Fusobacteriati</taxon>
        <taxon>Fusobacteriota</taxon>
        <taxon>Fusobacteriia</taxon>
        <taxon>Fusobacteriales</taxon>
        <taxon>Leptotrichiaceae</taxon>
        <taxon>Leptotrichia</taxon>
    </lineage>
</organism>
<reference evidence="1" key="1">
    <citation type="submission" date="2024-07" db="EMBL/GenBank/DDBJ databases">
        <authorList>
            <person name="Li X.-J."/>
            <person name="Wang X."/>
        </authorList>
    </citation>
    <scope>NUCLEOTIDE SEQUENCE</scope>
    <source>
        <strain evidence="1">HSP-536</strain>
    </source>
</reference>
<dbReference type="AlphaFoldDB" id="A0AB39V1A8"/>
<evidence type="ECO:0008006" key="2">
    <source>
        <dbReference type="Google" id="ProtNLM"/>
    </source>
</evidence>
<accession>A0AB39V1A8</accession>
<proteinExistence type="predicted"/>
<evidence type="ECO:0000313" key="1">
    <source>
        <dbReference type="EMBL" id="XDU61432.1"/>
    </source>
</evidence>